<dbReference type="AlphaFoldDB" id="A0A5M3MXF0"/>
<dbReference type="GeneID" id="19203002"/>
<evidence type="ECO:0000313" key="2">
    <source>
        <dbReference type="Proteomes" id="UP000053558"/>
    </source>
</evidence>
<sequence length="95" mass="10467">MNFDDHARCVSDDAAHTDPDLHTSVLTRALRDAAPAPHWIARIVKRVPGAPGERICTSRLTIVTAERDAVTLERRSSSAPPEWFQSILEAAKLPL</sequence>
<dbReference type="RefSeq" id="XP_007767178.1">
    <property type="nucleotide sequence ID" value="XM_007768988.1"/>
</dbReference>
<gene>
    <name evidence="1" type="ORF">CONPUDRAFT_152437</name>
</gene>
<proteinExistence type="predicted"/>
<protein>
    <submittedName>
        <fullName evidence="1">Uncharacterized protein</fullName>
    </submittedName>
</protein>
<organism evidence="1 2">
    <name type="scientific">Coniophora puteana (strain RWD-64-598)</name>
    <name type="common">Brown rot fungus</name>
    <dbReference type="NCBI Taxonomy" id="741705"/>
    <lineage>
        <taxon>Eukaryota</taxon>
        <taxon>Fungi</taxon>
        <taxon>Dikarya</taxon>
        <taxon>Basidiomycota</taxon>
        <taxon>Agaricomycotina</taxon>
        <taxon>Agaricomycetes</taxon>
        <taxon>Agaricomycetidae</taxon>
        <taxon>Boletales</taxon>
        <taxon>Coniophorineae</taxon>
        <taxon>Coniophoraceae</taxon>
        <taxon>Coniophora</taxon>
    </lineage>
</organism>
<dbReference type="Proteomes" id="UP000053558">
    <property type="component" value="Unassembled WGS sequence"/>
</dbReference>
<accession>A0A5M3MXF0</accession>
<reference evidence="2" key="1">
    <citation type="journal article" date="2012" name="Science">
        <title>The Paleozoic origin of enzymatic lignin decomposition reconstructed from 31 fungal genomes.</title>
        <authorList>
            <person name="Floudas D."/>
            <person name="Binder M."/>
            <person name="Riley R."/>
            <person name="Barry K."/>
            <person name="Blanchette R.A."/>
            <person name="Henrissat B."/>
            <person name="Martinez A.T."/>
            <person name="Otillar R."/>
            <person name="Spatafora J.W."/>
            <person name="Yadav J.S."/>
            <person name="Aerts A."/>
            <person name="Benoit I."/>
            <person name="Boyd A."/>
            <person name="Carlson A."/>
            <person name="Copeland A."/>
            <person name="Coutinho P.M."/>
            <person name="de Vries R.P."/>
            <person name="Ferreira P."/>
            <person name="Findley K."/>
            <person name="Foster B."/>
            <person name="Gaskell J."/>
            <person name="Glotzer D."/>
            <person name="Gorecki P."/>
            <person name="Heitman J."/>
            <person name="Hesse C."/>
            <person name="Hori C."/>
            <person name="Igarashi K."/>
            <person name="Jurgens J.A."/>
            <person name="Kallen N."/>
            <person name="Kersten P."/>
            <person name="Kohler A."/>
            <person name="Kuees U."/>
            <person name="Kumar T.K.A."/>
            <person name="Kuo A."/>
            <person name="LaButti K."/>
            <person name="Larrondo L.F."/>
            <person name="Lindquist E."/>
            <person name="Ling A."/>
            <person name="Lombard V."/>
            <person name="Lucas S."/>
            <person name="Lundell T."/>
            <person name="Martin R."/>
            <person name="McLaughlin D.J."/>
            <person name="Morgenstern I."/>
            <person name="Morin E."/>
            <person name="Murat C."/>
            <person name="Nagy L.G."/>
            <person name="Nolan M."/>
            <person name="Ohm R.A."/>
            <person name="Patyshakuliyeva A."/>
            <person name="Rokas A."/>
            <person name="Ruiz-Duenas F.J."/>
            <person name="Sabat G."/>
            <person name="Salamov A."/>
            <person name="Samejima M."/>
            <person name="Schmutz J."/>
            <person name="Slot J.C."/>
            <person name="St John F."/>
            <person name="Stenlid J."/>
            <person name="Sun H."/>
            <person name="Sun S."/>
            <person name="Syed K."/>
            <person name="Tsang A."/>
            <person name="Wiebenga A."/>
            <person name="Young D."/>
            <person name="Pisabarro A."/>
            <person name="Eastwood D.C."/>
            <person name="Martin F."/>
            <person name="Cullen D."/>
            <person name="Grigoriev I.V."/>
            <person name="Hibbett D.S."/>
        </authorList>
    </citation>
    <scope>NUCLEOTIDE SEQUENCE [LARGE SCALE GENOMIC DNA]</scope>
    <source>
        <strain evidence="2">RWD-64-598 SS2</strain>
    </source>
</reference>
<dbReference type="KEGG" id="cput:CONPUDRAFT_152437"/>
<dbReference type="EMBL" id="JH711576">
    <property type="protein sequence ID" value="EIW83405.1"/>
    <property type="molecule type" value="Genomic_DNA"/>
</dbReference>
<name>A0A5M3MXF0_CONPW</name>
<evidence type="ECO:0000313" key="1">
    <source>
        <dbReference type="EMBL" id="EIW83405.1"/>
    </source>
</evidence>
<keyword evidence="2" id="KW-1185">Reference proteome</keyword>
<comment type="caution">
    <text evidence="1">The sequence shown here is derived from an EMBL/GenBank/DDBJ whole genome shotgun (WGS) entry which is preliminary data.</text>
</comment>